<name>A0ABS3H5B9_9ENTE</name>
<dbReference type="GO" id="GO:0005524">
    <property type="term" value="F:ATP binding"/>
    <property type="evidence" value="ECO:0007669"/>
    <property type="project" value="UniProtKB-KW"/>
</dbReference>
<sequence length="239" mass="26487">MIRFENITAAYSQQIAVDHVSFEVTQPTIVGLLGPNGAGKSTFLKAALGLIPATGSVTYKGEPLQKNQQEVAYVEQKSAIDYTFPITVAEVVSLGVYPHLKPWASMKKYWGKVMDALKAVDMQDFAKRQIGELSGGQFQRVLLARTLVQDASLIFLDEPFVGIDATSEQIIMGLLRKLKENGKTIFIVHHDLSKVSVYFDEILLLRQQKIAYGTVQEVFTPHYLKEAYGDAILIGGDFT</sequence>
<dbReference type="Gene3D" id="3.40.50.300">
    <property type="entry name" value="P-loop containing nucleotide triphosphate hydrolases"/>
    <property type="match status" value="1"/>
</dbReference>
<keyword evidence="2" id="KW-0813">Transport</keyword>
<dbReference type="EMBL" id="JAFLVT010000005">
    <property type="protein sequence ID" value="MBO0448655.1"/>
    <property type="molecule type" value="Genomic_DNA"/>
</dbReference>
<dbReference type="PROSITE" id="PS50893">
    <property type="entry name" value="ABC_TRANSPORTER_2"/>
    <property type="match status" value="1"/>
</dbReference>
<dbReference type="PANTHER" id="PTHR42734">
    <property type="entry name" value="METAL TRANSPORT SYSTEM ATP-BINDING PROTEIN TM_0124-RELATED"/>
    <property type="match status" value="1"/>
</dbReference>
<dbReference type="RefSeq" id="WP_206902852.1">
    <property type="nucleotide sequence ID" value="NZ_JAFLVT010000005.1"/>
</dbReference>
<protein>
    <submittedName>
        <fullName evidence="6">Metal ABC transporter ATP-binding protein</fullName>
    </submittedName>
</protein>
<reference evidence="6 7" key="1">
    <citation type="submission" date="2021-03" db="EMBL/GenBank/DDBJ databases">
        <title>Enterococcal diversity collection.</title>
        <authorList>
            <person name="Gilmore M.S."/>
            <person name="Schwartzman J."/>
            <person name="Van Tyne D."/>
            <person name="Martin M."/>
            <person name="Earl A.M."/>
            <person name="Manson A.L."/>
            <person name="Straub T."/>
            <person name="Salamzade R."/>
            <person name="Saavedra J."/>
            <person name="Lebreton F."/>
            <person name="Prichula J."/>
            <person name="Schaufler K."/>
            <person name="Gaca A."/>
            <person name="Sgardioli B."/>
            <person name="Wagenaar J."/>
            <person name="Strong T."/>
        </authorList>
    </citation>
    <scope>NUCLEOTIDE SEQUENCE [LARGE SCALE GENOMIC DNA]</scope>
    <source>
        <strain evidence="6 7">MJM12</strain>
    </source>
</reference>
<dbReference type="Proteomes" id="UP000664256">
    <property type="component" value="Unassembled WGS sequence"/>
</dbReference>
<dbReference type="SUPFAM" id="SSF52540">
    <property type="entry name" value="P-loop containing nucleoside triphosphate hydrolases"/>
    <property type="match status" value="1"/>
</dbReference>
<comment type="similarity">
    <text evidence="1">Belongs to the ABC transporter superfamily.</text>
</comment>
<evidence type="ECO:0000313" key="6">
    <source>
        <dbReference type="EMBL" id="MBO0448655.1"/>
    </source>
</evidence>
<dbReference type="InterPro" id="IPR017871">
    <property type="entry name" value="ABC_transporter-like_CS"/>
</dbReference>
<keyword evidence="3" id="KW-0547">Nucleotide-binding</keyword>
<evidence type="ECO:0000259" key="5">
    <source>
        <dbReference type="PROSITE" id="PS50893"/>
    </source>
</evidence>
<keyword evidence="7" id="KW-1185">Reference proteome</keyword>
<feature type="domain" description="ABC transporter" evidence="5">
    <location>
        <begin position="2"/>
        <end position="232"/>
    </location>
</feature>
<keyword evidence="4 6" id="KW-0067">ATP-binding</keyword>
<dbReference type="CDD" id="cd03235">
    <property type="entry name" value="ABC_Metallic_Cations"/>
    <property type="match status" value="1"/>
</dbReference>
<dbReference type="Pfam" id="PF00005">
    <property type="entry name" value="ABC_tran"/>
    <property type="match status" value="1"/>
</dbReference>
<dbReference type="PANTHER" id="PTHR42734:SF5">
    <property type="entry name" value="IRON TRANSPORT SYSTEM ATP-BINDING PROTEIN HI_0361-RELATED"/>
    <property type="match status" value="1"/>
</dbReference>
<dbReference type="InterPro" id="IPR003593">
    <property type="entry name" value="AAA+_ATPase"/>
</dbReference>
<organism evidence="6 7">
    <name type="scientific">Candidatus Enterococcus myersii</name>
    <dbReference type="NCBI Taxonomy" id="2815322"/>
    <lineage>
        <taxon>Bacteria</taxon>
        <taxon>Bacillati</taxon>
        <taxon>Bacillota</taxon>
        <taxon>Bacilli</taxon>
        <taxon>Lactobacillales</taxon>
        <taxon>Enterococcaceae</taxon>
        <taxon>Enterococcus</taxon>
    </lineage>
</organism>
<evidence type="ECO:0000256" key="3">
    <source>
        <dbReference type="ARBA" id="ARBA00022741"/>
    </source>
</evidence>
<evidence type="ECO:0000256" key="1">
    <source>
        <dbReference type="ARBA" id="ARBA00005417"/>
    </source>
</evidence>
<dbReference type="InterPro" id="IPR003439">
    <property type="entry name" value="ABC_transporter-like_ATP-bd"/>
</dbReference>
<evidence type="ECO:0000313" key="7">
    <source>
        <dbReference type="Proteomes" id="UP000664256"/>
    </source>
</evidence>
<dbReference type="InterPro" id="IPR027417">
    <property type="entry name" value="P-loop_NTPase"/>
</dbReference>
<evidence type="ECO:0000256" key="2">
    <source>
        <dbReference type="ARBA" id="ARBA00022448"/>
    </source>
</evidence>
<accession>A0ABS3H5B9</accession>
<dbReference type="InterPro" id="IPR050153">
    <property type="entry name" value="Metal_Ion_Import_ABC"/>
</dbReference>
<evidence type="ECO:0000256" key="4">
    <source>
        <dbReference type="ARBA" id="ARBA00022840"/>
    </source>
</evidence>
<comment type="caution">
    <text evidence="6">The sequence shown here is derived from an EMBL/GenBank/DDBJ whole genome shotgun (WGS) entry which is preliminary data.</text>
</comment>
<gene>
    <name evidence="6" type="ORF">JZO76_03815</name>
</gene>
<proteinExistence type="inferred from homology"/>
<dbReference type="PROSITE" id="PS00211">
    <property type="entry name" value="ABC_TRANSPORTER_1"/>
    <property type="match status" value="1"/>
</dbReference>
<dbReference type="SMART" id="SM00382">
    <property type="entry name" value="AAA"/>
    <property type="match status" value="1"/>
</dbReference>